<organism evidence="1 2">
    <name type="scientific">Penicillium salamii</name>
    <dbReference type="NCBI Taxonomy" id="1612424"/>
    <lineage>
        <taxon>Eukaryota</taxon>
        <taxon>Fungi</taxon>
        <taxon>Dikarya</taxon>
        <taxon>Ascomycota</taxon>
        <taxon>Pezizomycotina</taxon>
        <taxon>Eurotiomycetes</taxon>
        <taxon>Eurotiomycetidae</taxon>
        <taxon>Eurotiales</taxon>
        <taxon>Aspergillaceae</taxon>
        <taxon>Penicillium</taxon>
    </lineage>
</organism>
<comment type="caution">
    <text evidence="1">The sequence shown here is derived from an EMBL/GenBank/DDBJ whole genome shotgun (WGS) entry which is preliminary data.</text>
</comment>
<dbReference type="AlphaFoldDB" id="A0A9W4K247"/>
<dbReference type="EMBL" id="CAJVPG010000448">
    <property type="protein sequence ID" value="CAG8425539.1"/>
    <property type="molecule type" value="Genomic_DNA"/>
</dbReference>
<keyword evidence="2" id="KW-1185">Reference proteome</keyword>
<accession>A0A9W4K247</accession>
<name>A0A9W4K247_9EURO</name>
<dbReference type="OrthoDB" id="38045at2759"/>
<evidence type="ECO:0000313" key="1">
    <source>
        <dbReference type="EMBL" id="CAG8425539.1"/>
    </source>
</evidence>
<evidence type="ECO:0000313" key="2">
    <source>
        <dbReference type="Proteomes" id="UP001152649"/>
    </source>
</evidence>
<protein>
    <submittedName>
        <fullName evidence="1">Uncharacterized protein</fullName>
    </submittedName>
</protein>
<dbReference type="Proteomes" id="UP001152649">
    <property type="component" value="Unassembled WGS sequence"/>
</dbReference>
<sequence length="110" mass="12724">MRLWDPVTGDLQQTLRTHAIVYDLRFSRDVSYIINNLGTLDVQPGYENDVPHSTNTRLSIFIEQQQWIKLDCQNVLWLPPHFRPSCSAVNRNLLALGHASGRVTFLRFCL</sequence>
<reference evidence="1" key="1">
    <citation type="submission" date="2021-07" db="EMBL/GenBank/DDBJ databases">
        <authorList>
            <person name="Branca A.L. A."/>
        </authorList>
    </citation>
    <scope>NUCLEOTIDE SEQUENCE</scope>
</reference>
<proteinExistence type="predicted"/>
<gene>
    <name evidence="1" type="ORF">PSALAMII_LOCUS10354</name>
</gene>